<feature type="repeat" description="WD" evidence="9">
    <location>
        <begin position="217"/>
        <end position="259"/>
    </location>
</feature>
<keyword evidence="4" id="KW-0747">Spliceosome</keyword>
<dbReference type="Gene3D" id="2.130.10.10">
    <property type="entry name" value="YVTN repeat-like/Quinoprotein amine dehydrogenase"/>
    <property type="match status" value="1"/>
</dbReference>
<evidence type="ECO:0000256" key="7">
    <source>
        <dbReference type="ARBA" id="ARBA00023242"/>
    </source>
</evidence>
<feature type="region of interest" description="Disordered" evidence="10">
    <location>
        <begin position="59"/>
        <end position="100"/>
    </location>
</feature>
<evidence type="ECO:0000313" key="12">
    <source>
        <dbReference type="EMBL" id="CAD8890411.1"/>
    </source>
</evidence>
<evidence type="ECO:0000256" key="2">
    <source>
        <dbReference type="ARBA" id="ARBA00022574"/>
    </source>
</evidence>
<keyword evidence="5" id="KW-0677">Repeat</keyword>
<dbReference type="EMBL" id="HBFR01024592">
    <property type="protein sequence ID" value="CAD8890410.1"/>
    <property type="molecule type" value="Transcribed_RNA"/>
</dbReference>
<dbReference type="InterPro" id="IPR001680">
    <property type="entry name" value="WD40_rpt"/>
</dbReference>
<evidence type="ECO:0000256" key="9">
    <source>
        <dbReference type="PROSITE-ProRule" id="PRU00221"/>
    </source>
</evidence>
<dbReference type="GO" id="GO:0003729">
    <property type="term" value="F:mRNA binding"/>
    <property type="evidence" value="ECO:0007669"/>
    <property type="project" value="TreeGrafter"/>
</dbReference>
<dbReference type="Pfam" id="PF00400">
    <property type="entry name" value="WD40"/>
    <property type="match status" value="5"/>
</dbReference>
<dbReference type="PANTHER" id="PTHR43979:SF1">
    <property type="entry name" value="PRE-MRNA-PROCESSING FACTOR 17"/>
    <property type="match status" value="1"/>
</dbReference>
<evidence type="ECO:0000313" key="11">
    <source>
        <dbReference type="EMBL" id="CAD8890410.1"/>
    </source>
</evidence>
<dbReference type="InterPro" id="IPR015943">
    <property type="entry name" value="WD40/YVTN_repeat-like_dom_sf"/>
</dbReference>
<gene>
    <name evidence="11" type="ORF">CHYS00102_LOCUS17615</name>
    <name evidence="12" type="ORF">CHYS00102_LOCUS17616</name>
</gene>
<name>A0A6U5HYM6_9STRA</name>
<feature type="compositionally biased region" description="Basic and acidic residues" evidence="10">
    <location>
        <begin position="123"/>
        <end position="141"/>
    </location>
</feature>
<proteinExistence type="predicted"/>
<comment type="subcellular location">
    <subcellularLocation>
        <location evidence="1">Nucleus</location>
    </subcellularLocation>
</comment>
<feature type="repeat" description="WD" evidence="9">
    <location>
        <begin position="445"/>
        <end position="476"/>
    </location>
</feature>
<dbReference type="FunFam" id="2.130.10.10:FF:000034">
    <property type="entry name" value="Pre-mRNA-processing factor 17, putative"/>
    <property type="match status" value="1"/>
</dbReference>
<feature type="region of interest" description="Disordered" evidence="10">
    <location>
        <begin position="120"/>
        <end position="149"/>
    </location>
</feature>
<feature type="repeat" description="WD" evidence="9">
    <location>
        <begin position="345"/>
        <end position="377"/>
    </location>
</feature>
<dbReference type="PROSITE" id="PS50294">
    <property type="entry name" value="WD_REPEATS_REGION"/>
    <property type="match status" value="3"/>
</dbReference>
<evidence type="ECO:0000256" key="8">
    <source>
        <dbReference type="ARBA" id="ARBA00068146"/>
    </source>
</evidence>
<dbReference type="SMART" id="SM00320">
    <property type="entry name" value="WD40"/>
    <property type="match status" value="7"/>
</dbReference>
<dbReference type="InterPro" id="IPR032847">
    <property type="entry name" value="PRPF17"/>
</dbReference>
<evidence type="ECO:0000256" key="6">
    <source>
        <dbReference type="ARBA" id="ARBA00023187"/>
    </source>
</evidence>
<evidence type="ECO:0000256" key="4">
    <source>
        <dbReference type="ARBA" id="ARBA00022728"/>
    </source>
</evidence>
<feature type="repeat" description="WD" evidence="9">
    <location>
        <begin position="261"/>
        <end position="302"/>
    </location>
</feature>
<dbReference type="GO" id="GO:0071013">
    <property type="term" value="C:catalytic step 2 spliceosome"/>
    <property type="evidence" value="ECO:0007669"/>
    <property type="project" value="InterPro"/>
</dbReference>
<organism evidence="11">
    <name type="scientific">Corethron hystrix</name>
    <dbReference type="NCBI Taxonomy" id="216773"/>
    <lineage>
        <taxon>Eukaryota</taxon>
        <taxon>Sar</taxon>
        <taxon>Stramenopiles</taxon>
        <taxon>Ochrophyta</taxon>
        <taxon>Bacillariophyta</taxon>
        <taxon>Coscinodiscophyceae</taxon>
        <taxon>Corethrophycidae</taxon>
        <taxon>Corethrales</taxon>
        <taxon>Corethraceae</taxon>
        <taxon>Corethron</taxon>
    </lineage>
</organism>
<dbReference type="PROSITE" id="PS50082">
    <property type="entry name" value="WD_REPEATS_2"/>
    <property type="match status" value="4"/>
</dbReference>
<evidence type="ECO:0000256" key="10">
    <source>
        <dbReference type="SAM" id="MobiDB-lite"/>
    </source>
</evidence>
<dbReference type="SUPFAM" id="SSF50978">
    <property type="entry name" value="WD40 repeat-like"/>
    <property type="match status" value="1"/>
</dbReference>
<sequence length="511" mass="56859">MGTAGDIEKNVVYDDAAFETQRKRLLKEGVGLDLDGNAVDVNAGLSYWGAEAVERHARLSSDRDRLRSFPKRRRSRPALISSEGPDRDASAHGIWAPPDAETDHWAAGAVTDAAAGVLTAEQSAERDHVLAARERRGRERTEEEEEAEDARLAERRVAHLLPPVAGTAAAGAPAETSFHGEEAVDYRGRDWTAPPAGYRAGNAPQECYVPKKCTYRFTGHQKGVHVVRLYPKTGHLLLSGSLDGEVRCWKTYGDRRLMRKYMGHSAGVRDVAFDIKGERFLSASFDRSIRLWDTSSGNVLSTFGNRKVPYSLAFYPKDDDYFVVGCSDNRAITYRISTGEITQEYNHHLAPVNTVTFTEGGRRLVTTSDDKKVLVWEWDVGAPIKYISEPGMHAVPSVTLHPNGKFWLGTSLDNAIVVYAAEDRYNIQRKKRFRGHQVAGFACQVAVSPNGRLVASGDGNGKVYFWDWNSSKQYRKFKAHDKGPTIGCVWHPLEPSIVFTCGWDGVIKMWE</sequence>
<dbReference type="CDD" id="cd00200">
    <property type="entry name" value="WD40"/>
    <property type="match status" value="1"/>
</dbReference>
<dbReference type="EMBL" id="HBFR01024594">
    <property type="protein sequence ID" value="CAD8890411.1"/>
    <property type="molecule type" value="Transcribed_RNA"/>
</dbReference>
<evidence type="ECO:0000256" key="3">
    <source>
        <dbReference type="ARBA" id="ARBA00022664"/>
    </source>
</evidence>
<reference evidence="11" key="1">
    <citation type="submission" date="2021-01" db="EMBL/GenBank/DDBJ databases">
        <authorList>
            <person name="Corre E."/>
            <person name="Pelletier E."/>
            <person name="Niang G."/>
            <person name="Scheremetjew M."/>
            <person name="Finn R."/>
            <person name="Kale V."/>
            <person name="Holt S."/>
            <person name="Cochrane G."/>
            <person name="Meng A."/>
            <person name="Brown T."/>
            <person name="Cohen L."/>
        </authorList>
    </citation>
    <scope>NUCLEOTIDE SEQUENCE</scope>
    <source>
        <strain evidence="11">308</strain>
    </source>
</reference>
<keyword evidence="2 9" id="KW-0853">WD repeat</keyword>
<accession>A0A6U5HYM6</accession>
<dbReference type="PANTHER" id="PTHR43979">
    <property type="entry name" value="PRE-MRNA-PROCESSING FACTOR 17"/>
    <property type="match status" value="1"/>
</dbReference>
<keyword evidence="3" id="KW-0507">mRNA processing</keyword>
<dbReference type="AlphaFoldDB" id="A0A6U5HYM6"/>
<evidence type="ECO:0000256" key="5">
    <source>
        <dbReference type="ARBA" id="ARBA00022737"/>
    </source>
</evidence>
<keyword evidence="7" id="KW-0539">Nucleus</keyword>
<dbReference type="InterPro" id="IPR036322">
    <property type="entry name" value="WD40_repeat_dom_sf"/>
</dbReference>
<dbReference type="GO" id="GO:0000398">
    <property type="term" value="P:mRNA splicing, via spliceosome"/>
    <property type="evidence" value="ECO:0007669"/>
    <property type="project" value="InterPro"/>
</dbReference>
<keyword evidence="6" id="KW-0508">mRNA splicing</keyword>
<evidence type="ECO:0000256" key="1">
    <source>
        <dbReference type="ARBA" id="ARBA00004123"/>
    </source>
</evidence>
<protein>
    <recommendedName>
        <fullName evidence="8">Pre-mRNA-processing factor 17</fullName>
    </recommendedName>
</protein>